<dbReference type="Proteomes" id="UP000315400">
    <property type="component" value="Unassembled WGS sequence"/>
</dbReference>
<evidence type="ECO:0000259" key="3">
    <source>
        <dbReference type="Pfam" id="PF07879"/>
    </source>
</evidence>
<dbReference type="Pfam" id="PF05233">
    <property type="entry name" value="PHB_acc"/>
    <property type="match status" value="1"/>
</dbReference>
<dbReference type="Pfam" id="PF07879">
    <property type="entry name" value="PHB_acc_N"/>
    <property type="match status" value="1"/>
</dbReference>
<dbReference type="NCBIfam" id="TIGR01848">
    <property type="entry name" value="PHA_reg_PhaR"/>
    <property type="match status" value="1"/>
</dbReference>
<name>A0A540VTC0_9GAMM</name>
<dbReference type="AlphaFoldDB" id="A0A540VTC0"/>
<feature type="compositionally biased region" description="Basic and acidic residues" evidence="1">
    <location>
        <begin position="169"/>
        <end position="178"/>
    </location>
</feature>
<dbReference type="STRING" id="1260251.SPISAL_02140"/>
<feature type="domain" description="PHA accumulation regulator DNA-binding N-terminal" evidence="3">
    <location>
        <begin position="6"/>
        <end position="65"/>
    </location>
</feature>
<dbReference type="InterPro" id="IPR010134">
    <property type="entry name" value="PHA_reg_PhaR"/>
</dbReference>
<dbReference type="InterPro" id="IPR012909">
    <property type="entry name" value="PHA_DNA-bd_N"/>
</dbReference>
<evidence type="ECO:0000313" key="5">
    <source>
        <dbReference type="Proteomes" id="UP000315400"/>
    </source>
</evidence>
<dbReference type="InterPro" id="IPR007897">
    <property type="entry name" value="PHB_accumulat"/>
</dbReference>
<dbReference type="GO" id="GO:0006355">
    <property type="term" value="P:regulation of DNA-templated transcription"/>
    <property type="evidence" value="ECO:0007669"/>
    <property type="project" value="InterPro"/>
</dbReference>
<evidence type="ECO:0000259" key="2">
    <source>
        <dbReference type="Pfam" id="PF05233"/>
    </source>
</evidence>
<evidence type="ECO:0000313" key="4">
    <source>
        <dbReference type="EMBL" id="TQE99997.1"/>
    </source>
</evidence>
<dbReference type="EMBL" id="VIFK01000028">
    <property type="protein sequence ID" value="TQE99997.1"/>
    <property type="molecule type" value="Genomic_DNA"/>
</dbReference>
<reference evidence="4 5" key="1">
    <citation type="submission" date="2019-06" db="EMBL/GenBank/DDBJ databases">
        <title>Metagenome assembled Genome of Spiribacter salinus SL48-SHIP from the microbial mat of Salt Lake 48 (Novosibirsk region, Russia).</title>
        <authorList>
            <person name="Shipova A."/>
            <person name="Rozanov A.S."/>
            <person name="Bryanskaya A.V."/>
            <person name="Peltek S.E."/>
        </authorList>
    </citation>
    <scope>NUCLEOTIDE SEQUENCE [LARGE SCALE GENOMIC DNA]</scope>
    <source>
        <strain evidence="4">SL48-SHIP-2</strain>
    </source>
</reference>
<organism evidence="4 5">
    <name type="scientific">Spiribacter salinus</name>
    <dbReference type="NCBI Taxonomy" id="1335746"/>
    <lineage>
        <taxon>Bacteria</taxon>
        <taxon>Pseudomonadati</taxon>
        <taxon>Pseudomonadota</taxon>
        <taxon>Gammaproteobacteria</taxon>
        <taxon>Chromatiales</taxon>
        <taxon>Ectothiorhodospiraceae</taxon>
        <taxon>Spiribacter</taxon>
    </lineage>
</organism>
<comment type="caution">
    <text evidence="4">The sequence shown here is derived from an EMBL/GenBank/DDBJ whole genome shotgun (WGS) entry which is preliminary data.</text>
</comment>
<evidence type="ECO:0000256" key="1">
    <source>
        <dbReference type="SAM" id="MobiDB-lite"/>
    </source>
</evidence>
<feature type="region of interest" description="Disordered" evidence="1">
    <location>
        <begin position="140"/>
        <end position="178"/>
    </location>
</feature>
<proteinExistence type="predicted"/>
<accession>A0A540VTC0</accession>
<gene>
    <name evidence="4" type="primary">phaR</name>
    <name evidence="4" type="ORF">FKY71_05610</name>
</gene>
<sequence>MADNRLIKKYPNRRLYDTAISSYITLADVKGLVLDGVEFQVTDAKTGADLTRTILLQIISEEEEGGEPIFSSELLAQIIRAYGGNMQNLLTSYLEKSMELWADQQREMRERARHFMDANNPVQVLSQIAEQNLSIWQQAMDSFKTQQRSSSSNSSGDDEASRPSSAPENRNKKGSDQT</sequence>
<feature type="domain" description="PHB accumulation regulatory" evidence="2">
    <location>
        <begin position="70"/>
        <end position="109"/>
    </location>
</feature>
<protein>
    <submittedName>
        <fullName evidence="4">Polyhydroxyalkanoate synthesis repressor PhaR</fullName>
    </submittedName>
</protein>